<sequence>MATEGTQMSQVTPVKSSSENSPPSSSAQPNTSMAAPLVTPFSNTLSQPFSLKLDRNNYPLWKTMVFTIIRGHRLKGFLTGQKTCPPESLTVPATDEEGNVSTHSLPNHEYESCIVHDQLLMGWLYGSMTEGIGSEVMGCRSAATLWTALEELYGAQSRANMDELQTKLQTTRKGDKSMAEYLRQKRICADTLAIVGDPYPEKLLRGNILSGLDAEYLSIVVPLEARAELSCQELQSTLLSYDSRLERLQSLSPNSKLLNNPSVALAQKPFGPGNRGGFQGRGSGNSNNGNNSGRGYTPQGSSSRGGSGQRGRGRGGRGNSKPTCQVCGKYGHSAAICCNRFDESYMGQPPPSEFNYSQDKQNPMSVLVATPQTLSDDSWYADSGATNHLTPDSDKLKNKVEYGGKEQMIVGDGTKLSIKHIGSNVLNIPDSKCLILKDLLHVPSITKNLISISSLTSDNDVSVEFFSDFCCVKDQTTGKVVLQETLKDGLYQFPSQTVNNISRDTNKLFSGSVSQSKSFISLKDTWHRRLGHPSAAVLNQVLNISNVKHQNRRAESKHRHIVEMGLTLLAQAKMPLKYWSDAFQTSVYLINRLPTVDLKGKSPFEVLYSKVPDYKFLKVFGSTCFPYLRPYQTHKFQYHSVKCLNLGYSEVHKGYKCLSPQGRIYISRNVTFNESEFPCHSGFFNNYQREKLITLDAPHSWFQLPSPILVTGSSDTSPSVPAAPSSPTSTQQSVSSHSSFSGSPIPFATDDVLDSISMHSSPIPSPDIHPPVQTTTAPTHPMITRAKAGIFKPKTYLSHNKISHGQHIPASVAEALQHEGWNSAMSDEFYALKRQKTWSLVPRSLADNIVGCKWIFREKFNADGSHQRLKARLVAKGFHQRPGVDFGETFSPVVKAPTIRIVLALVVSFDWEVRQIEINNAFLNGIHDEDVYMSQPEGFEDPQKPDHVCKLHKSIYGLKQAPRAWYDQLRSALLSWKFKNSKADSSFFILKEQQVTIMLLVYVDDIIVTGNNSEVLNSFIDRLNKMFSLKYLGTLHYFLGVEVFRDSTGIHLSQSKYISELLQKAKMEHLKPCATPITAGKPLSINDGKPFIFIEVSLEPYMKRILRYLKGTAHHGLHLSPSPNLHLVGFSDVDWACCPDDRKSVAGYCVYLGDSLISWSSKKQTVVARSSTESEYRALAQLAAEISWIQGLLCEMKFELPSVPVIWCDNLSASALAANPVYHARTKHIELDVHFVRDKVLDKKLEIRYVPSHDQVADCLTKSLTPSSLGIVE</sequence>
<feature type="region of interest" description="Disordered" evidence="2">
    <location>
        <begin position="1"/>
        <end position="35"/>
    </location>
</feature>
<feature type="compositionally biased region" description="Gly residues" evidence="2">
    <location>
        <begin position="273"/>
        <end position="283"/>
    </location>
</feature>
<dbReference type="Pfam" id="PF22936">
    <property type="entry name" value="Pol_BBD"/>
    <property type="match status" value="1"/>
</dbReference>
<name>A0A803PYD1_CANSA</name>
<dbReference type="InterPro" id="IPR013103">
    <property type="entry name" value="RVT_2"/>
</dbReference>
<dbReference type="InterPro" id="IPR057670">
    <property type="entry name" value="SH3_retrovirus"/>
</dbReference>
<dbReference type="OMA" id="CACNESH"/>
<dbReference type="Proteomes" id="UP000596661">
    <property type="component" value="Chromosome 6"/>
</dbReference>
<proteinExistence type="predicted"/>
<evidence type="ECO:0000259" key="4">
    <source>
        <dbReference type="Pfam" id="PF22936"/>
    </source>
</evidence>
<feature type="region of interest" description="Disordered" evidence="2">
    <location>
        <begin position="252"/>
        <end position="320"/>
    </location>
</feature>
<feature type="domain" description="Reverse transcriptase Ty1/copia-type" evidence="3">
    <location>
        <begin position="836"/>
        <end position="1078"/>
    </location>
</feature>
<dbReference type="InterPro" id="IPR043502">
    <property type="entry name" value="DNA/RNA_pol_sf"/>
</dbReference>
<dbReference type="AlphaFoldDB" id="A0A803PYD1"/>
<feature type="compositionally biased region" description="Low complexity" evidence="2">
    <location>
        <begin position="284"/>
        <end position="302"/>
    </location>
</feature>
<dbReference type="EMBL" id="UZAU01000564">
    <property type="status" value="NOT_ANNOTATED_CDS"/>
    <property type="molecule type" value="Genomic_DNA"/>
</dbReference>
<feature type="compositionally biased region" description="Low complexity" evidence="2">
    <location>
        <begin position="16"/>
        <end position="32"/>
    </location>
</feature>
<dbReference type="InterPro" id="IPR012337">
    <property type="entry name" value="RNaseH-like_sf"/>
</dbReference>
<feature type="domain" description="Retroviral polymerase SH3-like" evidence="5">
    <location>
        <begin position="622"/>
        <end position="679"/>
    </location>
</feature>
<dbReference type="Gene3D" id="3.30.420.10">
    <property type="entry name" value="Ribonuclease H-like superfamily/Ribonuclease H"/>
    <property type="match status" value="1"/>
</dbReference>
<keyword evidence="1" id="KW-0064">Aspartyl protease</keyword>
<protein>
    <recommendedName>
        <fullName evidence="8">Retrovirus-related Pol polyprotein from transposon RE1</fullName>
    </recommendedName>
</protein>
<dbReference type="GO" id="GO:0004190">
    <property type="term" value="F:aspartic-type endopeptidase activity"/>
    <property type="evidence" value="ECO:0007669"/>
    <property type="project" value="UniProtKB-KW"/>
</dbReference>
<dbReference type="Pfam" id="PF14223">
    <property type="entry name" value="Retrotran_gag_2"/>
    <property type="match status" value="1"/>
</dbReference>
<dbReference type="PANTHER" id="PTHR47481">
    <property type="match status" value="1"/>
</dbReference>
<evidence type="ECO:0000256" key="1">
    <source>
        <dbReference type="ARBA" id="ARBA00022750"/>
    </source>
</evidence>
<evidence type="ECO:0000256" key="2">
    <source>
        <dbReference type="SAM" id="MobiDB-lite"/>
    </source>
</evidence>
<organism evidence="6 7">
    <name type="scientific">Cannabis sativa</name>
    <name type="common">Hemp</name>
    <name type="synonym">Marijuana</name>
    <dbReference type="NCBI Taxonomy" id="3483"/>
    <lineage>
        <taxon>Eukaryota</taxon>
        <taxon>Viridiplantae</taxon>
        <taxon>Streptophyta</taxon>
        <taxon>Embryophyta</taxon>
        <taxon>Tracheophyta</taxon>
        <taxon>Spermatophyta</taxon>
        <taxon>Magnoliopsida</taxon>
        <taxon>eudicotyledons</taxon>
        <taxon>Gunneridae</taxon>
        <taxon>Pentapetalae</taxon>
        <taxon>rosids</taxon>
        <taxon>fabids</taxon>
        <taxon>Rosales</taxon>
        <taxon>Cannabaceae</taxon>
        <taxon>Cannabis</taxon>
    </lineage>
</organism>
<feature type="compositionally biased region" description="Polar residues" evidence="2">
    <location>
        <begin position="1"/>
        <end position="15"/>
    </location>
</feature>
<feature type="domain" description="Retrovirus-related Pol polyprotein from transposon TNT 1-94-like beta-barrel" evidence="4">
    <location>
        <begin position="379"/>
        <end position="457"/>
    </location>
</feature>
<keyword evidence="7" id="KW-1185">Reference proteome</keyword>
<dbReference type="GO" id="GO:0003676">
    <property type="term" value="F:nucleic acid binding"/>
    <property type="evidence" value="ECO:0007669"/>
    <property type="project" value="InterPro"/>
</dbReference>
<feature type="region of interest" description="Disordered" evidence="2">
    <location>
        <begin position="713"/>
        <end position="743"/>
    </location>
</feature>
<evidence type="ECO:0000259" key="3">
    <source>
        <dbReference type="Pfam" id="PF07727"/>
    </source>
</evidence>
<evidence type="ECO:0000313" key="6">
    <source>
        <dbReference type="EnsemblPlants" id="cds.evm.model.06.434"/>
    </source>
</evidence>
<accession>A0A803PYD1</accession>
<evidence type="ECO:0000259" key="5">
    <source>
        <dbReference type="Pfam" id="PF25597"/>
    </source>
</evidence>
<dbReference type="Gramene" id="evm.model.06.434">
    <property type="protein sequence ID" value="cds.evm.model.06.434"/>
    <property type="gene ID" value="evm.TU.06.434"/>
</dbReference>
<keyword evidence="1" id="KW-0378">Hydrolase</keyword>
<feature type="compositionally biased region" description="Polar residues" evidence="2">
    <location>
        <begin position="252"/>
        <end position="262"/>
    </location>
</feature>
<dbReference type="SUPFAM" id="SSF56672">
    <property type="entry name" value="DNA/RNA polymerases"/>
    <property type="match status" value="1"/>
</dbReference>
<dbReference type="Pfam" id="PF07727">
    <property type="entry name" value="RVT_2"/>
    <property type="match status" value="1"/>
</dbReference>
<dbReference type="PANTHER" id="PTHR47481:SF31">
    <property type="entry name" value="OS01G0873500 PROTEIN"/>
    <property type="match status" value="1"/>
</dbReference>
<evidence type="ECO:0000313" key="7">
    <source>
        <dbReference type="Proteomes" id="UP000596661"/>
    </source>
</evidence>
<dbReference type="SUPFAM" id="SSF53098">
    <property type="entry name" value="Ribonuclease H-like"/>
    <property type="match status" value="1"/>
</dbReference>
<keyword evidence="1" id="KW-0645">Protease</keyword>
<dbReference type="CDD" id="cd09272">
    <property type="entry name" value="RNase_HI_RT_Ty1"/>
    <property type="match status" value="1"/>
</dbReference>
<dbReference type="EnsemblPlants" id="evm.model.06.434">
    <property type="protein sequence ID" value="cds.evm.model.06.434"/>
    <property type="gene ID" value="evm.TU.06.434"/>
</dbReference>
<reference evidence="6" key="2">
    <citation type="submission" date="2021-03" db="UniProtKB">
        <authorList>
            <consortium name="EnsemblPlants"/>
        </authorList>
    </citation>
    <scope>IDENTIFICATION</scope>
</reference>
<evidence type="ECO:0008006" key="8">
    <source>
        <dbReference type="Google" id="ProtNLM"/>
    </source>
</evidence>
<dbReference type="InterPro" id="IPR036397">
    <property type="entry name" value="RNaseH_sf"/>
</dbReference>
<reference evidence="6" key="1">
    <citation type="submission" date="2018-11" db="EMBL/GenBank/DDBJ databases">
        <authorList>
            <person name="Grassa J C."/>
        </authorList>
    </citation>
    <scope>NUCLEOTIDE SEQUENCE [LARGE SCALE GENOMIC DNA]</scope>
</reference>
<dbReference type="InterPro" id="IPR054722">
    <property type="entry name" value="PolX-like_BBD"/>
</dbReference>
<dbReference type="Pfam" id="PF25597">
    <property type="entry name" value="SH3_retrovirus"/>
    <property type="match status" value="1"/>
</dbReference>